<dbReference type="NCBIfam" id="NF046119">
    <property type="entry name" value="memb_SCO4225"/>
    <property type="match status" value="1"/>
</dbReference>
<dbReference type="RefSeq" id="WP_189130690.1">
    <property type="nucleotide sequence ID" value="NZ_BMMS01000005.1"/>
</dbReference>
<organism evidence="2 3">
    <name type="scientific">Wenjunlia tyrosinilytica</name>
    <dbReference type="NCBI Taxonomy" id="1544741"/>
    <lineage>
        <taxon>Bacteria</taxon>
        <taxon>Bacillati</taxon>
        <taxon>Actinomycetota</taxon>
        <taxon>Actinomycetes</taxon>
        <taxon>Kitasatosporales</taxon>
        <taxon>Streptomycetaceae</taxon>
        <taxon>Wenjunlia</taxon>
    </lineage>
</organism>
<keyword evidence="1" id="KW-0812">Transmembrane</keyword>
<dbReference type="AlphaFoldDB" id="A0A917ZIG5"/>
<feature type="transmembrane region" description="Helical" evidence="1">
    <location>
        <begin position="73"/>
        <end position="95"/>
    </location>
</feature>
<reference evidence="2" key="1">
    <citation type="journal article" date="2014" name="Int. J. Syst. Evol. Microbiol.">
        <title>Complete genome sequence of Corynebacterium casei LMG S-19264T (=DSM 44701T), isolated from a smear-ripened cheese.</title>
        <authorList>
            <consortium name="US DOE Joint Genome Institute (JGI-PGF)"/>
            <person name="Walter F."/>
            <person name="Albersmeier A."/>
            <person name="Kalinowski J."/>
            <person name="Ruckert C."/>
        </authorList>
    </citation>
    <scope>NUCLEOTIDE SEQUENCE</scope>
    <source>
        <strain evidence="2">CGMCC 4.7201</strain>
    </source>
</reference>
<accession>A0A917ZIG5</accession>
<reference evidence="2" key="2">
    <citation type="submission" date="2020-09" db="EMBL/GenBank/DDBJ databases">
        <authorList>
            <person name="Sun Q."/>
            <person name="Zhou Y."/>
        </authorList>
    </citation>
    <scope>NUCLEOTIDE SEQUENCE</scope>
    <source>
        <strain evidence="2">CGMCC 4.7201</strain>
    </source>
</reference>
<proteinExistence type="predicted"/>
<feature type="transmembrane region" description="Helical" evidence="1">
    <location>
        <begin position="46"/>
        <end position="67"/>
    </location>
</feature>
<dbReference type="EMBL" id="BMMS01000005">
    <property type="protein sequence ID" value="GGO83972.1"/>
    <property type="molecule type" value="Genomic_DNA"/>
</dbReference>
<keyword evidence="3" id="KW-1185">Reference proteome</keyword>
<evidence type="ECO:0000256" key="1">
    <source>
        <dbReference type="SAM" id="Phobius"/>
    </source>
</evidence>
<sequence>MIKKLLALPVANRASLLYLGLVAAAALYVGYDLAFVEHADASFSGVLPLALTLPGSLLTIAVLPEAAPDWVQFWLSVAVGAMVDALAVGALYHLARGRGSRWDLSGRPAGRP</sequence>
<gene>
    <name evidence="2" type="ORF">GCM10012280_14370</name>
</gene>
<dbReference type="InterPro" id="IPR057702">
    <property type="entry name" value="DUF7942"/>
</dbReference>
<dbReference type="Pfam" id="PF25637">
    <property type="entry name" value="DUF7942"/>
    <property type="match status" value="1"/>
</dbReference>
<comment type="caution">
    <text evidence="2">The sequence shown here is derived from an EMBL/GenBank/DDBJ whole genome shotgun (WGS) entry which is preliminary data.</text>
</comment>
<evidence type="ECO:0000313" key="3">
    <source>
        <dbReference type="Proteomes" id="UP000641932"/>
    </source>
</evidence>
<feature type="transmembrane region" description="Helical" evidence="1">
    <location>
        <begin position="15"/>
        <end position="34"/>
    </location>
</feature>
<dbReference type="Proteomes" id="UP000641932">
    <property type="component" value="Unassembled WGS sequence"/>
</dbReference>
<evidence type="ECO:0000313" key="2">
    <source>
        <dbReference type="EMBL" id="GGO83972.1"/>
    </source>
</evidence>
<protein>
    <submittedName>
        <fullName evidence="2">Uncharacterized protein</fullName>
    </submittedName>
</protein>
<name>A0A917ZIG5_9ACTN</name>
<keyword evidence="1" id="KW-1133">Transmembrane helix</keyword>
<keyword evidence="1" id="KW-0472">Membrane</keyword>